<dbReference type="NCBIfam" id="TIGR02727">
    <property type="entry name" value="MTHFS_bact"/>
    <property type="match status" value="1"/>
</dbReference>
<keyword evidence="2" id="KW-0547">Nucleotide-binding</keyword>
<evidence type="ECO:0000313" key="6">
    <source>
        <dbReference type="Proteomes" id="UP000006565"/>
    </source>
</evidence>
<evidence type="ECO:0000256" key="3">
    <source>
        <dbReference type="ARBA" id="ARBA00022840"/>
    </source>
</evidence>
<dbReference type="RefSeq" id="WP_013329015.1">
    <property type="nucleotide sequence ID" value="NC_014507.1"/>
</dbReference>
<organism evidence="5 6">
    <name type="scientific">Methanolacinia petrolearia (strain DSM 11571 / OCM 486 / SEBR 4847)</name>
    <name type="common">Methanoplanus petrolearius</name>
    <dbReference type="NCBI Taxonomy" id="679926"/>
    <lineage>
        <taxon>Archaea</taxon>
        <taxon>Methanobacteriati</taxon>
        <taxon>Methanobacteriota</taxon>
        <taxon>Stenosarchaea group</taxon>
        <taxon>Methanomicrobia</taxon>
        <taxon>Methanomicrobiales</taxon>
        <taxon>Methanomicrobiaceae</taxon>
        <taxon>Methanolacinia</taxon>
    </lineage>
</organism>
<reference evidence="5 6" key="1">
    <citation type="journal article" date="2010" name="Stand. Genomic Sci.">
        <title>Complete genome sequence of Methanoplanus petrolearius type strain (SEBR 4847).</title>
        <authorList>
            <person name="Brambilla E."/>
            <person name="Djao O.D."/>
            <person name="Daligault H."/>
            <person name="Lapidus A."/>
            <person name="Lucas S."/>
            <person name="Hammon N."/>
            <person name="Nolan M."/>
            <person name="Tice H."/>
            <person name="Cheng J.F."/>
            <person name="Han C."/>
            <person name="Tapia R."/>
            <person name="Goodwin L."/>
            <person name="Pitluck S."/>
            <person name="Liolios K."/>
            <person name="Ivanova N."/>
            <person name="Mavromatis K."/>
            <person name="Mikhailova N."/>
            <person name="Pati A."/>
            <person name="Chen A."/>
            <person name="Palaniappan K."/>
            <person name="Land M."/>
            <person name="Hauser L."/>
            <person name="Chang Y.J."/>
            <person name="Jeffries C.D."/>
            <person name="Rohde M."/>
            <person name="Spring S."/>
            <person name="Sikorski J."/>
            <person name="Goker M."/>
            <person name="Woyke T."/>
            <person name="Bristow J."/>
            <person name="Eisen J.A."/>
            <person name="Markowitz V."/>
            <person name="Hugenholtz P."/>
            <person name="Kyrpides N.C."/>
            <person name="Klenk H.P."/>
        </authorList>
    </citation>
    <scope>NUCLEOTIDE SEQUENCE [LARGE SCALE GENOMIC DNA]</scope>
    <source>
        <strain evidence="6">DSM 11571 / OCM 486 / SEBR 4847</strain>
    </source>
</reference>
<dbReference type="PANTHER" id="PTHR23407:SF1">
    <property type="entry name" value="5-FORMYLTETRAHYDROFOLATE CYCLO-LIGASE"/>
    <property type="match status" value="1"/>
</dbReference>
<dbReference type="HOGENOM" id="CLU_066245_2_2_2"/>
<dbReference type="KEGG" id="mpi:Mpet_1070"/>
<dbReference type="Gene3D" id="3.40.50.10420">
    <property type="entry name" value="NagB/RpiA/CoA transferase-like"/>
    <property type="match status" value="1"/>
</dbReference>
<keyword evidence="3" id="KW-0067">ATP-binding</keyword>
<dbReference type="PIRSF" id="PIRSF006806">
    <property type="entry name" value="FTHF_cligase"/>
    <property type="match status" value="1"/>
</dbReference>
<evidence type="ECO:0000256" key="4">
    <source>
        <dbReference type="SAM" id="MobiDB-lite"/>
    </source>
</evidence>
<dbReference type="Proteomes" id="UP000006565">
    <property type="component" value="Chromosome"/>
</dbReference>
<dbReference type="Pfam" id="PF01812">
    <property type="entry name" value="5-FTHF_cyc-lig"/>
    <property type="match status" value="1"/>
</dbReference>
<dbReference type="PANTHER" id="PTHR23407">
    <property type="entry name" value="ATPASE INHIBITOR/5-FORMYLTETRAHYDROFOLATE CYCLO-LIGASE"/>
    <property type="match status" value="1"/>
</dbReference>
<dbReference type="GeneID" id="9743534"/>
<dbReference type="InterPro" id="IPR024185">
    <property type="entry name" value="FTHF_cligase-like_sf"/>
</dbReference>
<dbReference type="GO" id="GO:0035999">
    <property type="term" value="P:tetrahydrofolate interconversion"/>
    <property type="evidence" value="ECO:0007669"/>
    <property type="project" value="TreeGrafter"/>
</dbReference>
<sequence length="196" mass="22241">MSQDSNLREEKNKIRDIMRNRRDSLTPEEKKTKGEAICKHFFTLINPGQTVMGFSSKDIEVNTAPILQRLLDEGYDLVVPIIVKEDYSLRLSYLRDLSHLVPSTFNVPEPIGNEIPVPEGAVDVVMLPMLGFDRRGGRLGYGSGYYDRFLEKNPDVIKIALAFACQEADELPLEDNDVMMDYIVTEDDVIKTGKQE</sequence>
<comment type="similarity">
    <text evidence="1">Belongs to the 5-formyltetrahydrofolate cyclo-ligase family.</text>
</comment>
<protein>
    <submittedName>
        <fullName evidence="5">5-formyltetrahydrofolate cyclo-ligase</fullName>
    </submittedName>
</protein>
<dbReference type="GO" id="GO:0030272">
    <property type="term" value="F:5-formyltetrahydrofolate cyclo-ligase activity"/>
    <property type="evidence" value="ECO:0007669"/>
    <property type="project" value="TreeGrafter"/>
</dbReference>
<dbReference type="AlphaFoldDB" id="E1RKI4"/>
<dbReference type="STRING" id="679926.Mpet_1070"/>
<gene>
    <name evidence="5" type="ordered locus">Mpet_1070</name>
</gene>
<dbReference type="SUPFAM" id="SSF100950">
    <property type="entry name" value="NagB/RpiA/CoA transferase-like"/>
    <property type="match status" value="1"/>
</dbReference>
<evidence type="ECO:0000313" key="5">
    <source>
        <dbReference type="EMBL" id="ADN35837.1"/>
    </source>
</evidence>
<accession>E1RKI4</accession>
<proteinExistence type="inferred from homology"/>
<evidence type="ECO:0000256" key="2">
    <source>
        <dbReference type="ARBA" id="ARBA00022741"/>
    </source>
</evidence>
<dbReference type="eggNOG" id="arCOG00474">
    <property type="taxonomic scope" value="Archaea"/>
</dbReference>
<name>E1RKI4_METP4</name>
<feature type="region of interest" description="Disordered" evidence="4">
    <location>
        <begin position="1"/>
        <end position="31"/>
    </location>
</feature>
<dbReference type="InterPro" id="IPR002698">
    <property type="entry name" value="FTHF_cligase"/>
</dbReference>
<evidence type="ECO:0000256" key="1">
    <source>
        <dbReference type="ARBA" id="ARBA00010638"/>
    </source>
</evidence>
<dbReference type="GO" id="GO:0009396">
    <property type="term" value="P:folic acid-containing compound biosynthetic process"/>
    <property type="evidence" value="ECO:0007669"/>
    <property type="project" value="TreeGrafter"/>
</dbReference>
<dbReference type="InterPro" id="IPR037171">
    <property type="entry name" value="NagB/RpiA_transferase-like"/>
</dbReference>
<dbReference type="OrthoDB" id="18307at2157"/>
<dbReference type="EMBL" id="CP002117">
    <property type="protein sequence ID" value="ADN35837.1"/>
    <property type="molecule type" value="Genomic_DNA"/>
</dbReference>
<dbReference type="GO" id="GO:0005524">
    <property type="term" value="F:ATP binding"/>
    <property type="evidence" value="ECO:0007669"/>
    <property type="project" value="UniProtKB-KW"/>
</dbReference>
<keyword evidence="5" id="KW-0436">Ligase</keyword>
<keyword evidence="6" id="KW-1185">Reference proteome</keyword>